<gene>
    <name evidence="1" type="ORF">V6N12_068743</name>
</gene>
<protein>
    <submittedName>
        <fullName evidence="1">Uncharacterized protein</fullName>
    </submittedName>
</protein>
<proteinExistence type="predicted"/>
<reference evidence="1 2" key="1">
    <citation type="journal article" date="2024" name="G3 (Bethesda)">
        <title>Genome assembly of Hibiscus sabdariffa L. provides insights into metabolisms of medicinal natural products.</title>
        <authorList>
            <person name="Kim T."/>
        </authorList>
    </citation>
    <scope>NUCLEOTIDE SEQUENCE [LARGE SCALE GENOMIC DNA]</scope>
    <source>
        <strain evidence="1">TK-2024</strain>
        <tissue evidence="1">Old leaves</tissue>
    </source>
</reference>
<evidence type="ECO:0000313" key="1">
    <source>
        <dbReference type="EMBL" id="KAK8584502.1"/>
    </source>
</evidence>
<keyword evidence="2" id="KW-1185">Reference proteome</keyword>
<dbReference type="Proteomes" id="UP001472677">
    <property type="component" value="Unassembled WGS sequence"/>
</dbReference>
<accession>A0ABR2FQV4</accession>
<dbReference type="EMBL" id="JBBPBM010000005">
    <property type="protein sequence ID" value="KAK8584502.1"/>
    <property type="molecule type" value="Genomic_DNA"/>
</dbReference>
<sequence>MHGRVRPKLLKHWRNKDEDMKICSRLLVRSCPAYEIDRAEPDPNFSVLASFRSHNLKVSLPCEIAGSWSHHPCSGIDGRLLSFGFVVKQQHNCVSVTLYLNIQ</sequence>
<evidence type="ECO:0000313" key="2">
    <source>
        <dbReference type="Proteomes" id="UP001472677"/>
    </source>
</evidence>
<comment type="caution">
    <text evidence="1">The sequence shown here is derived from an EMBL/GenBank/DDBJ whole genome shotgun (WGS) entry which is preliminary data.</text>
</comment>
<organism evidence="1 2">
    <name type="scientific">Hibiscus sabdariffa</name>
    <name type="common">roselle</name>
    <dbReference type="NCBI Taxonomy" id="183260"/>
    <lineage>
        <taxon>Eukaryota</taxon>
        <taxon>Viridiplantae</taxon>
        <taxon>Streptophyta</taxon>
        <taxon>Embryophyta</taxon>
        <taxon>Tracheophyta</taxon>
        <taxon>Spermatophyta</taxon>
        <taxon>Magnoliopsida</taxon>
        <taxon>eudicotyledons</taxon>
        <taxon>Gunneridae</taxon>
        <taxon>Pentapetalae</taxon>
        <taxon>rosids</taxon>
        <taxon>malvids</taxon>
        <taxon>Malvales</taxon>
        <taxon>Malvaceae</taxon>
        <taxon>Malvoideae</taxon>
        <taxon>Hibiscus</taxon>
    </lineage>
</organism>
<name>A0ABR2FQV4_9ROSI</name>